<name>F4H6Z5_CELFA</name>
<proteinExistence type="predicted"/>
<sequence>MPDVRHDDGVRVVWTTLFLDLPTDRFDAGVTFWRAVTGTVLSPPRGDRGQFATLLPPSGDAFLRVQDLPGEPRVHLDLHVDDVDSAAARAVELGATELMREEHVVLSSPGGFVFCVVRDAGERVRPTPVTGARGGRSLVDQLAVDVPAPLVDEERAFWSALTGWAVDGDTARELVPLERPAGMPLRILVQRLGDDDVRTRVTGHVDLAAAGPDRDVVVAEHVDLGATLVERFPQWTVMRDPAGLVYCLTDRSPDTGRTPT</sequence>
<organism evidence="2 3">
    <name type="scientific">Cellulomonas fimi (strain ATCC 484 / DSM 20113 / JCM 1341 / CCUG 24087 / LMG 16345 / NBRC 15513 / NCIMB 8980 / NCTC 7547 / NRS-133)</name>
    <dbReference type="NCBI Taxonomy" id="590998"/>
    <lineage>
        <taxon>Bacteria</taxon>
        <taxon>Bacillati</taxon>
        <taxon>Actinomycetota</taxon>
        <taxon>Actinomycetes</taxon>
        <taxon>Micrococcales</taxon>
        <taxon>Cellulomonadaceae</taxon>
        <taxon>Cellulomonas</taxon>
    </lineage>
</organism>
<dbReference type="STRING" id="590998.Celf_0359"/>
<dbReference type="HOGENOM" id="CLU_1164902_0_0_11"/>
<evidence type="ECO:0000259" key="1">
    <source>
        <dbReference type="Pfam" id="PF18029"/>
    </source>
</evidence>
<dbReference type="KEGG" id="cfi:Celf_0359"/>
<feature type="domain" description="Glyoxalase-like" evidence="1">
    <location>
        <begin position="142"/>
        <end position="249"/>
    </location>
</feature>
<dbReference type="Gene3D" id="3.10.180.10">
    <property type="entry name" value="2,3-Dihydroxybiphenyl 1,2-Dioxygenase, domain 1"/>
    <property type="match status" value="2"/>
</dbReference>
<dbReference type="Pfam" id="PF18029">
    <property type="entry name" value="Glyoxalase_6"/>
    <property type="match status" value="2"/>
</dbReference>
<dbReference type="InterPro" id="IPR029068">
    <property type="entry name" value="Glyas_Bleomycin-R_OHBP_Dase"/>
</dbReference>
<evidence type="ECO:0000313" key="2">
    <source>
        <dbReference type="EMBL" id="AEE44504.1"/>
    </source>
</evidence>
<dbReference type="AlphaFoldDB" id="F4H6Z5"/>
<dbReference type="InterPro" id="IPR041581">
    <property type="entry name" value="Glyoxalase_6"/>
</dbReference>
<dbReference type="PANTHER" id="PTHR35908:SF1">
    <property type="entry name" value="CONSERVED PROTEIN"/>
    <property type="match status" value="1"/>
</dbReference>
<reference evidence="2 3" key="1">
    <citation type="submission" date="2011-04" db="EMBL/GenBank/DDBJ databases">
        <title>Complete sequence of Cellulomonas fimi ATCC 484.</title>
        <authorList>
            <consortium name="US DOE Joint Genome Institute"/>
            <person name="Lucas S."/>
            <person name="Han J."/>
            <person name="Lapidus A."/>
            <person name="Cheng J.-F."/>
            <person name="Goodwin L."/>
            <person name="Pitluck S."/>
            <person name="Peters L."/>
            <person name="Chertkov O."/>
            <person name="Detter J.C."/>
            <person name="Han C."/>
            <person name="Tapia R."/>
            <person name="Land M."/>
            <person name="Hauser L."/>
            <person name="Kyrpides N."/>
            <person name="Ivanova N."/>
            <person name="Ovchinnikova G."/>
            <person name="Pagani I."/>
            <person name="Mead D."/>
            <person name="Brumm P."/>
            <person name="Woyke T."/>
        </authorList>
    </citation>
    <scope>NUCLEOTIDE SEQUENCE [LARGE SCALE GENOMIC DNA]</scope>
    <source>
        <strain evidence="3">ATCC 484 / DSM 20113 / JCM 1341 / NBRC 15513 / NCIMB 8980 / NCTC 7547</strain>
    </source>
</reference>
<gene>
    <name evidence="2" type="ordered locus">Celf_0359</name>
</gene>
<accession>F4H6Z5</accession>
<protein>
    <recommendedName>
        <fullName evidence="1">Glyoxalase-like domain-containing protein</fullName>
    </recommendedName>
</protein>
<dbReference type="EMBL" id="CP002666">
    <property type="protein sequence ID" value="AEE44504.1"/>
    <property type="molecule type" value="Genomic_DNA"/>
</dbReference>
<dbReference type="PANTHER" id="PTHR35908">
    <property type="entry name" value="HYPOTHETICAL FUSION PROTEIN"/>
    <property type="match status" value="1"/>
</dbReference>
<dbReference type="eggNOG" id="COG3324">
    <property type="taxonomic scope" value="Bacteria"/>
</dbReference>
<dbReference type="Proteomes" id="UP000008460">
    <property type="component" value="Chromosome"/>
</dbReference>
<evidence type="ECO:0000313" key="3">
    <source>
        <dbReference type="Proteomes" id="UP000008460"/>
    </source>
</evidence>
<feature type="domain" description="Glyoxalase-like" evidence="1">
    <location>
        <begin position="18"/>
        <end position="117"/>
    </location>
</feature>
<keyword evidence="3" id="KW-1185">Reference proteome</keyword>
<dbReference type="SUPFAM" id="SSF54593">
    <property type="entry name" value="Glyoxalase/Bleomycin resistance protein/Dihydroxybiphenyl dioxygenase"/>
    <property type="match status" value="1"/>
</dbReference>